<keyword evidence="3" id="KW-1185">Reference proteome</keyword>
<dbReference type="Proteomes" id="UP000812287">
    <property type="component" value="Unassembled WGS sequence"/>
</dbReference>
<name>A0A9P7VFY8_9AGAR</name>
<accession>A0A9P7VFY8</accession>
<gene>
    <name evidence="2" type="ORF">BT62DRAFT_1013380</name>
</gene>
<sequence length="149" mass="16860">MGRAKEEAISLHDEPQCDRFNGESRRAPQNPLDAGRKLIRPINEIHGPKQSPYSSRRSSRAVKDYRYISTVGIASSSTDPIYRDQHVTIPVTDASEQPNMLSVMIMFGTATLRTEGEHDVYVDIKRHLDWDNTELLYAASETLEEDKLG</sequence>
<dbReference type="AlphaFoldDB" id="A0A9P7VFY8"/>
<organism evidence="2 3">
    <name type="scientific">Guyanagaster necrorhizus</name>
    <dbReference type="NCBI Taxonomy" id="856835"/>
    <lineage>
        <taxon>Eukaryota</taxon>
        <taxon>Fungi</taxon>
        <taxon>Dikarya</taxon>
        <taxon>Basidiomycota</taxon>
        <taxon>Agaricomycotina</taxon>
        <taxon>Agaricomycetes</taxon>
        <taxon>Agaricomycetidae</taxon>
        <taxon>Agaricales</taxon>
        <taxon>Marasmiineae</taxon>
        <taxon>Physalacriaceae</taxon>
        <taxon>Guyanagaster</taxon>
    </lineage>
</organism>
<proteinExistence type="predicted"/>
<reference evidence="2" key="1">
    <citation type="submission" date="2020-11" db="EMBL/GenBank/DDBJ databases">
        <title>Adaptations for nitrogen fixation in a non-lichenized fungal sporocarp promotes dispersal by wood-feeding termites.</title>
        <authorList>
            <consortium name="DOE Joint Genome Institute"/>
            <person name="Koch R.A."/>
            <person name="Yoon G."/>
            <person name="Arayal U."/>
            <person name="Lail K."/>
            <person name="Amirebrahimi M."/>
            <person name="Labutti K."/>
            <person name="Lipzen A."/>
            <person name="Riley R."/>
            <person name="Barry K."/>
            <person name="Henrissat B."/>
            <person name="Grigoriev I.V."/>
            <person name="Herr J.R."/>
            <person name="Aime M.C."/>
        </authorList>
    </citation>
    <scope>NUCLEOTIDE SEQUENCE</scope>
    <source>
        <strain evidence="2">MCA 3950</strain>
    </source>
</reference>
<dbReference type="EMBL" id="MU250582">
    <property type="protein sequence ID" value="KAG7439840.1"/>
    <property type="molecule type" value="Genomic_DNA"/>
</dbReference>
<protein>
    <submittedName>
        <fullName evidence="2">Uncharacterized protein</fullName>
    </submittedName>
</protein>
<dbReference type="RefSeq" id="XP_043033340.1">
    <property type="nucleotide sequence ID" value="XM_043178056.1"/>
</dbReference>
<evidence type="ECO:0000313" key="3">
    <source>
        <dbReference type="Proteomes" id="UP000812287"/>
    </source>
</evidence>
<comment type="caution">
    <text evidence="2">The sequence shown here is derived from an EMBL/GenBank/DDBJ whole genome shotgun (WGS) entry which is preliminary data.</text>
</comment>
<evidence type="ECO:0000256" key="1">
    <source>
        <dbReference type="SAM" id="MobiDB-lite"/>
    </source>
</evidence>
<feature type="region of interest" description="Disordered" evidence="1">
    <location>
        <begin position="1"/>
        <end position="58"/>
    </location>
</feature>
<feature type="compositionally biased region" description="Basic and acidic residues" evidence="1">
    <location>
        <begin position="1"/>
        <end position="26"/>
    </location>
</feature>
<dbReference type="GeneID" id="66100343"/>
<evidence type="ECO:0000313" key="2">
    <source>
        <dbReference type="EMBL" id="KAG7439840.1"/>
    </source>
</evidence>